<sequence length="412" mass="44696">MSATKKKIFIVVMDGLGDRGCKELNGLTPLQATDTPNLDWFTKNGIAGTCDTVDIGIRPGSDTSHLSILGYDPLEVYTGRGPFEAAGIGLIGKYGDVAFRCNFSTCDSDLNITDRRAGRIDKPDTTELVKALSGMTIDGVEVIIKEGTEHRAALILRGKGLSPDVTDVDSHDLGPLNKAKGKTKEAEFTANVINKFVKESYKRLKDHPVNKRRVKEGLLPANIIVPRGAGDFPNIQPFPEKYDLKAACVAGVGMIKGICAICGLDVIDLPPSCTGGYNSDFIAKAKVAMETLKTYDFILMNVKAPDVCGHDRDPIRKCEVVKRLDQMAGYIKDNFRDDLVIVFTADHSTPCSLGDHSGDPVPIAVYTPGNVMDEAVKFSESGCSRGRIGRIRGKYIVQMCMDLAERTEKFGA</sequence>
<keyword evidence="10" id="KW-1185">Reference proteome</keyword>
<dbReference type="PANTHER" id="PTHR31209">
    <property type="entry name" value="COFACTOR-INDEPENDENT PHOSPHOGLYCERATE MUTASE"/>
    <property type="match status" value="1"/>
</dbReference>
<dbReference type="SUPFAM" id="SSF53649">
    <property type="entry name" value="Alkaline phosphatase-like"/>
    <property type="match status" value="1"/>
</dbReference>
<evidence type="ECO:0000256" key="6">
    <source>
        <dbReference type="ARBA" id="ARBA00023235"/>
    </source>
</evidence>
<organism evidence="9 10">
    <name type="scientific">Candidatus Methanoplasma termitum</name>
    <dbReference type="NCBI Taxonomy" id="1577791"/>
    <lineage>
        <taxon>Archaea</taxon>
        <taxon>Methanobacteriati</taxon>
        <taxon>Thermoplasmatota</taxon>
        <taxon>Thermoplasmata</taxon>
        <taxon>Methanomassiliicoccales</taxon>
        <taxon>Methanomassiliicoccaceae</taxon>
        <taxon>Candidatus Methanoplasma</taxon>
    </lineage>
</organism>
<keyword evidence="6 7" id="KW-0413">Isomerase</keyword>
<dbReference type="RefSeq" id="WP_238603142.1">
    <property type="nucleotide sequence ID" value="NZ_CP010070.1"/>
</dbReference>
<dbReference type="InterPro" id="IPR023665">
    <property type="entry name" value="ApgAM_prokaryotes"/>
</dbReference>
<evidence type="ECO:0000256" key="2">
    <source>
        <dbReference type="ARBA" id="ARBA00002315"/>
    </source>
</evidence>
<dbReference type="UniPathway" id="UPA00109">
    <property type="reaction ID" value="UER00186"/>
</dbReference>
<feature type="domain" description="Metalloenzyme" evidence="8">
    <location>
        <begin position="6"/>
        <end position="402"/>
    </location>
</feature>
<dbReference type="NCBIfam" id="NF003104">
    <property type="entry name" value="PRK04024.1"/>
    <property type="match status" value="1"/>
</dbReference>
<dbReference type="GO" id="GO:0046872">
    <property type="term" value="F:metal ion binding"/>
    <property type="evidence" value="ECO:0007669"/>
    <property type="project" value="InterPro"/>
</dbReference>
<evidence type="ECO:0000256" key="3">
    <source>
        <dbReference type="ARBA" id="ARBA00004798"/>
    </source>
</evidence>
<gene>
    <name evidence="9" type="primary">apgM1</name>
    <name evidence="7" type="synonym">apgM</name>
    <name evidence="9" type="ORF">Mpt1_c05450</name>
</gene>
<dbReference type="GeneID" id="24818212"/>
<dbReference type="Pfam" id="PF10143">
    <property type="entry name" value="PhosphMutase"/>
    <property type="match status" value="1"/>
</dbReference>
<dbReference type="GO" id="GO:0004619">
    <property type="term" value="F:phosphoglycerate mutase activity"/>
    <property type="evidence" value="ECO:0007669"/>
    <property type="project" value="UniProtKB-UniRule"/>
</dbReference>
<evidence type="ECO:0000256" key="5">
    <source>
        <dbReference type="ARBA" id="ARBA00023152"/>
    </source>
</evidence>
<dbReference type="AlphaFoldDB" id="A0A0A7LBA0"/>
<dbReference type="PANTHER" id="PTHR31209:SF0">
    <property type="entry name" value="METALLOENZYME DOMAIN-CONTAINING PROTEIN"/>
    <property type="match status" value="1"/>
</dbReference>
<dbReference type="Gene3D" id="3.40.720.10">
    <property type="entry name" value="Alkaline Phosphatase, subunit A"/>
    <property type="match status" value="2"/>
</dbReference>
<reference evidence="9 10" key="1">
    <citation type="journal article" date="2014" name="Appl. Environ. Microbiol.">
        <title>Comparative Genome Analysis of 'Candidatus Methanoplasma termitum' Indicates a New Mode of Energy Metabolism in the Seventh Order of Methanogens.</title>
        <authorList>
            <person name="Lang K."/>
            <person name="Schuldes J."/>
            <person name="Klingl A."/>
            <person name="Poehlein A."/>
            <person name="Daniel R."/>
            <person name="Brune A."/>
        </authorList>
    </citation>
    <scope>NUCLEOTIDE SEQUENCE [LARGE SCALE GENOMIC DNA]</scope>
    <source>
        <strain evidence="10">Mpt1</strain>
    </source>
</reference>
<accession>A0A0A7LBA0</accession>
<dbReference type="Proteomes" id="UP000030787">
    <property type="component" value="Chromosome"/>
</dbReference>
<evidence type="ECO:0000313" key="10">
    <source>
        <dbReference type="Proteomes" id="UP000030787"/>
    </source>
</evidence>
<name>A0A0A7LBA0_9ARCH</name>
<evidence type="ECO:0000313" key="9">
    <source>
        <dbReference type="EMBL" id="AIZ56435.1"/>
    </source>
</evidence>
<dbReference type="CDD" id="cd16011">
    <property type="entry name" value="iPGM_like"/>
    <property type="match status" value="1"/>
</dbReference>
<protein>
    <recommendedName>
        <fullName evidence="7">2,3-bisphosphoglycerate-independent phosphoglycerate mutase</fullName>
        <shortName evidence="7">BPG-independent PGAM</shortName>
        <shortName evidence="7">Phosphoglyceromutase</shortName>
        <shortName evidence="7">aPGAM</shortName>
        <ecNumber evidence="7">5.4.2.12</ecNumber>
    </recommendedName>
</protein>
<dbReference type="InterPro" id="IPR004456">
    <property type="entry name" value="Pglycerate_mutase_ApgM"/>
</dbReference>
<dbReference type="Pfam" id="PF01676">
    <property type="entry name" value="Metalloenzyme"/>
    <property type="match status" value="1"/>
</dbReference>
<dbReference type="InterPro" id="IPR006124">
    <property type="entry name" value="Metalloenzyme"/>
</dbReference>
<dbReference type="HAMAP" id="MF_01402_A">
    <property type="entry name" value="ApgM_A"/>
    <property type="match status" value="1"/>
</dbReference>
<comment type="pathway">
    <text evidence="3 7">Carbohydrate degradation; glycolysis; pyruvate from D-glyceraldehyde 3-phosphate: step 3/5.</text>
</comment>
<comment type="function">
    <text evidence="2 7">Catalyzes the interconversion of 2-phosphoglycerate and 3-phosphoglycerate.</text>
</comment>
<dbReference type="PIRSF" id="PIRSF006392">
    <property type="entry name" value="IPGAM_arch"/>
    <property type="match status" value="1"/>
</dbReference>
<dbReference type="HOGENOM" id="CLU_034906_2_0_2"/>
<comment type="catalytic activity">
    <reaction evidence="1 7">
        <text>(2R)-2-phosphoglycerate = (2R)-3-phosphoglycerate</text>
        <dbReference type="Rhea" id="RHEA:15901"/>
        <dbReference type="ChEBI" id="CHEBI:58272"/>
        <dbReference type="ChEBI" id="CHEBI:58289"/>
        <dbReference type="EC" id="5.4.2.12"/>
    </reaction>
</comment>
<evidence type="ECO:0000256" key="4">
    <source>
        <dbReference type="ARBA" id="ARBA00005524"/>
    </source>
</evidence>
<proteinExistence type="inferred from homology"/>
<dbReference type="EMBL" id="CP010070">
    <property type="protein sequence ID" value="AIZ56435.1"/>
    <property type="molecule type" value="Genomic_DNA"/>
</dbReference>
<dbReference type="KEGG" id="mear:Mpt1_c05450"/>
<dbReference type="EC" id="5.4.2.12" evidence="7"/>
<keyword evidence="5 7" id="KW-0324">Glycolysis</keyword>
<evidence type="ECO:0000259" key="8">
    <source>
        <dbReference type="Pfam" id="PF01676"/>
    </source>
</evidence>
<dbReference type="STRING" id="1577791.Mpt1_c05450"/>
<evidence type="ECO:0000256" key="1">
    <source>
        <dbReference type="ARBA" id="ARBA00000370"/>
    </source>
</evidence>
<comment type="similarity">
    <text evidence="4 7">Belongs to the BPG-independent phosphoglycerate mutase family. A-PGAM subfamily.</text>
</comment>
<dbReference type="GO" id="GO:0006096">
    <property type="term" value="P:glycolytic process"/>
    <property type="evidence" value="ECO:0007669"/>
    <property type="project" value="UniProtKB-UniRule"/>
</dbReference>
<evidence type="ECO:0000256" key="7">
    <source>
        <dbReference type="HAMAP-Rule" id="MF_01402"/>
    </source>
</evidence>
<dbReference type="NCBIfam" id="TIGR00306">
    <property type="entry name" value="apgM"/>
    <property type="match status" value="1"/>
</dbReference>
<dbReference type="InterPro" id="IPR017850">
    <property type="entry name" value="Alkaline_phosphatase_core_sf"/>
</dbReference>